<reference evidence="3 4" key="1">
    <citation type="submission" date="2016-10" db="EMBL/GenBank/DDBJ databases">
        <authorList>
            <person name="de Groot N.N."/>
        </authorList>
    </citation>
    <scope>NUCLEOTIDE SEQUENCE [LARGE SCALE GENOMIC DNA]</scope>
    <source>
        <strain evidence="3 4">DSM 44637</strain>
    </source>
</reference>
<organism evidence="3 4">
    <name type="scientific">Amycolatopsis rubida</name>
    <dbReference type="NCBI Taxonomy" id="112413"/>
    <lineage>
        <taxon>Bacteria</taxon>
        <taxon>Bacillati</taxon>
        <taxon>Actinomycetota</taxon>
        <taxon>Actinomycetes</taxon>
        <taxon>Pseudonocardiales</taxon>
        <taxon>Pseudonocardiaceae</taxon>
        <taxon>Amycolatopsis</taxon>
    </lineage>
</organism>
<proteinExistence type="predicted"/>
<dbReference type="InterPro" id="IPR027417">
    <property type="entry name" value="P-loop_NTPase"/>
</dbReference>
<dbReference type="SUPFAM" id="SSF52540">
    <property type="entry name" value="P-loop containing nucleoside triphosphate hydrolases"/>
    <property type="match status" value="1"/>
</dbReference>
<dbReference type="Pfam" id="PF00005">
    <property type="entry name" value="ABC_tran"/>
    <property type="match status" value="1"/>
</dbReference>
<evidence type="ECO:0000259" key="2">
    <source>
        <dbReference type="Pfam" id="PF00005"/>
    </source>
</evidence>
<dbReference type="STRING" id="112413.SAMN05421854_1011127"/>
<dbReference type="EMBL" id="FOWC01000001">
    <property type="protein sequence ID" value="SFO23016.1"/>
    <property type="molecule type" value="Genomic_DNA"/>
</dbReference>
<sequence length="163" mass="16800">MAQLVINPNTVLKAYRELEHDGLVAARPGVGTFVTATLAGPPPAVVAALRRDLQKWLAKTRLSGLDGSTSPPGAKRHDRGTGGDRAGQTLRPELGVVAVHAEPPPAGRVVGLVGPNGAGKSALLNLAAGLLTPTIGSLEVCGGVPGSWRRSLSSRRTRRFIPG</sequence>
<dbReference type="InterPro" id="IPR036388">
    <property type="entry name" value="WH-like_DNA-bd_sf"/>
</dbReference>
<dbReference type="GO" id="GO:0016887">
    <property type="term" value="F:ATP hydrolysis activity"/>
    <property type="evidence" value="ECO:0007669"/>
    <property type="project" value="InterPro"/>
</dbReference>
<dbReference type="GO" id="GO:0005524">
    <property type="term" value="F:ATP binding"/>
    <property type="evidence" value="ECO:0007669"/>
    <property type="project" value="InterPro"/>
</dbReference>
<dbReference type="Gene3D" id="1.10.10.10">
    <property type="entry name" value="Winged helix-like DNA-binding domain superfamily/Winged helix DNA-binding domain"/>
    <property type="match status" value="1"/>
</dbReference>
<accession>A0A1I5FHF2</accession>
<dbReference type="AlphaFoldDB" id="A0A1I5FHF2"/>
<evidence type="ECO:0000313" key="4">
    <source>
        <dbReference type="Proteomes" id="UP000199137"/>
    </source>
</evidence>
<feature type="domain" description="ABC transporter" evidence="2">
    <location>
        <begin position="106"/>
        <end position="142"/>
    </location>
</feature>
<dbReference type="Gene3D" id="3.40.50.300">
    <property type="entry name" value="P-loop containing nucleotide triphosphate hydrolases"/>
    <property type="match status" value="1"/>
</dbReference>
<feature type="region of interest" description="Disordered" evidence="1">
    <location>
        <begin position="62"/>
        <end position="89"/>
    </location>
</feature>
<gene>
    <name evidence="3" type="ORF">SAMN05421854_1011127</name>
</gene>
<dbReference type="InterPro" id="IPR036390">
    <property type="entry name" value="WH_DNA-bd_sf"/>
</dbReference>
<dbReference type="SUPFAM" id="SSF46785">
    <property type="entry name" value="Winged helix' DNA-binding domain"/>
    <property type="match status" value="1"/>
</dbReference>
<name>A0A1I5FHF2_9PSEU</name>
<evidence type="ECO:0000313" key="3">
    <source>
        <dbReference type="EMBL" id="SFO23016.1"/>
    </source>
</evidence>
<dbReference type="InterPro" id="IPR003439">
    <property type="entry name" value="ABC_transporter-like_ATP-bd"/>
</dbReference>
<dbReference type="Proteomes" id="UP000199137">
    <property type="component" value="Unassembled WGS sequence"/>
</dbReference>
<evidence type="ECO:0000256" key="1">
    <source>
        <dbReference type="SAM" id="MobiDB-lite"/>
    </source>
</evidence>
<protein>
    <submittedName>
        <fullName evidence="3">Regulatory protein, gntR family</fullName>
    </submittedName>
</protein>